<evidence type="ECO:0000256" key="22">
    <source>
        <dbReference type="RuleBase" id="RU000477"/>
    </source>
</evidence>
<keyword evidence="14 23" id="KW-0472">Membrane</keyword>
<comment type="catalytic activity">
    <reaction evidence="18">
        <text>H2O2(out) = H2O2(in)</text>
        <dbReference type="Rhea" id="RHEA:74375"/>
        <dbReference type="ChEBI" id="CHEBI:16240"/>
    </reaction>
</comment>
<evidence type="ECO:0000256" key="17">
    <source>
        <dbReference type="ARBA" id="ARBA00036281"/>
    </source>
</evidence>
<evidence type="ECO:0000256" key="9">
    <source>
        <dbReference type="ARBA" id="ARBA00022792"/>
    </source>
</evidence>
<evidence type="ECO:0000256" key="1">
    <source>
        <dbReference type="ARBA" id="ARBA00004424"/>
    </source>
</evidence>
<keyword evidence="12" id="KW-0558">Oxidation</keyword>
<evidence type="ECO:0000313" key="26">
    <source>
        <dbReference type="Proteomes" id="UP000694424"/>
    </source>
</evidence>
<keyword evidence="5 22" id="KW-0813">Transport</keyword>
<reference evidence="25" key="2">
    <citation type="submission" date="2025-09" db="UniProtKB">
        <authorList>
            <consortium name="Ensembl"/>
        </authorList>
    </citation>
    <scope>IDENTIFICATION</scope>
</reference>
<dbReference type="GO" id="GO:0046691">
    <property type="term" value="C:intracellular canaliculus"/>
    <property type="evidence" value="ECO:0007669"/>
    <property type="project" value="UniProtKB-ARBA"/>
</dbReference>
<protein>
    <recommendedName>
        <fullName evidence="21">Aquaporin-8</fullName>
    </recommendedName>
</protein>
<keyword evidence="13" id="KW-0496">Mitochondrion</keyword>
<evidence type="ECO:0000256" key="20">
    <source>
        <dbReference type="ARBA" id="ARBA00060365"/>
    </source>
</evidence>
<evidence type="ECO:0000256" key="6">
    <source>
        <dbReference type="ARBA" id="ARBA00022475"/>
    </source>
</evidence>
<comment type="subcellular location">
    <subcellularLocation>
        <location evidence="1">Apical cell membrane</location>
        <topology evidence="1">Multi-pass membrane protein</topology>
    </subcellularLocation>
    <subcellularLocation>
        <location evidence="3">Basolateral cell membrane</location>
        <topology evidence="3">Multi-pass membrane protein</topology>
    </subcellularLocation>
    <subcellularLocation>
        <location evidence="2">Mitochondrion inner membrane</location>
        <topology evidence="2">Multi-pass membrane protein</topology>
    </subcellularLocation>
    <subcellularLocation>
        <location evidence="20">Smooth endoplasmic reticulum membrane</location>
        <topology evidence="20">Multi-pass membrane protein</topology>
    </subcellularLocation>
</comment>
<dbReference type="Gene3D" id="1.20.1080.10">
    <property type="entry name" value="Glycerol uptake facilitator protein"/>
    <property type="match status" value="1"/>
</dbReference>
<dbReference type="AlphaFoldDB" id="A0A8B9P718"/>
<evidence type="ECO:0000256" key="3">
    <source>
        <dbReference type="ARBA" id="ARBA00004554"/>
    </source>
</evidence>
<dbReference type="GO" id="GO:0015250">
    <property type="term" value="F:water channel activity"/>
    <property type="evidence" value="ECO:0007669"/>
    <property type="project" value="TreeGrafter"/>
</dbReference>
<keyword evidence="8" id="KW-0677">Repeat</keyword>
<evidence type="ECO:0000256" key="5">
    <source>
        <dbReference type="ARBA" id="ARBA00022448"/>
    </source>
</evidence>
<dbReference type="PRINTS" id="PR00783">
    <property type="entry name" value="MINTRINSICP"/>
</dbReference>
<dbReference type="PROSITE" id="PS00221">
    <property type="entry name" value="MIP"/>
    <property type="match status" value="1"/>
</dbReference>
<keyword evidence="15" id="KW-0325">Glycoprotein</keyword>
<evidence type="ECO:0000256" key="8">
    <source>
        <dbReference type="ARBA" id="ARBA00022737"/>
    </source>
</evidence>
<feature type="transmembrane region" description="Helical" evidence="23">
    <location>
        <begin position="306"/>
        <end position="327"/>
    </location>
</feature>
<dbReference type="PANTHER" id="PTHR45665:SF9">
    <property type="entry name" value="AQUAPORIN-8"/>
    <property type="match status" value="1"/>
</dbReference>
<feature type="transmembrane region" description="Helical" evidence="23">
    <location>
        <begin position="142"/>
        <end position="162"/>
    </location>
</feature>
<keyword evidence="7 22" id="KW-0812">Transmembrane</keyword>
<evidence type="ECO:0000256" key="19">
    <source>
        <dbReference type="ARBA" id="ARBA00050618"/>
    </source>
</evidence>
<feature type="chain" id="PRO_5034078749" description="Aquaporin-8" evidence="24">
    <location>
        <begin position="17"/>
        <end position="471"/>
    </location>
</feature>
<dbReference type="GO" id="GO:0072488">
    <property type="term" value="P:ammonium transmembrane transport"/>
    <property type="evidence" value="ECO:0007669"/>
    <property type="project" value="UniProtKB-ARBA"/>
</dbReference>
<dbReference type="InterPro" id="IPR022357">
    <property type="entry name" value="MIP_CS"/>
</dbReference>
<evidence type="ECO:0000313" key="25">
    <source>
        <dbReference type="Ensembl" id="ENSAOWP00000006387.1"/>
    </source>
</evidence>
<feature type="transmembrane region" description="Helical" evidence="23">
    <location>
        <begin position="397"/>
        <end position="420"/>
    </location>
</feature>
<keyword evidence="11 23" id="KW-1133">Transmembrane helix</keyword>
<proteinExistence type="inferred from homology"/>
<evidence type="ECO:0000256" key="12">
    <source>
        <dbReference type="ARBA" id="ARBA00023097"/>
    </source>
</evidence>
<keyword evidence="6" id="KW-1003">Cell membrane</keyword>
<dbReference type="InterPro" id="IPR034294">
    <property type="entry name" value="Aquaporin_transptr"/>
</dbReference>
<dbReference type="CDD" id="cd00333">
    <property type="entry name" value="MIP"/>
    <property type="match status" value="1"/>
</dbReference>
<evidence type="ECO:0000256" key="23">
    <source>
        <dbReference type="SAM" id="Phobius"/>
    </source>
</evidence>
<accession>A0A8B9P718</accession>
<dbReference type="InterPro" id="IPR000425">
    <property type="entry name" value="MIP"/>
</dbReference>
<feature type="transmembrane region" description="Helical" evidence="23">
    <location>
        <begin position="281"/>
        <end position="299"/>
    </location>
</feature>
<dbReference type="GO" id="GO:0080170">
    <property type="term" value="P:hydrogen peroxide transmembrane transport"/>
    <property type="evidence" value="ECO:0007669"/>
    <property type="project" value="UniProtKB-ARBA"/>
</dbReference>
<dbReference type="GO" id="GO:0030868">
    <property type="term" value="C:smooth endoplasmic reticulum membrane"/>
    <property type="evidence" value="ECO:0007669"/>
    <property type="project" value="UniProtKB-SubCell"/>
</dbReference>
<reference evidence="25" key="1">
    <citation type="submission" date="2025-08" db="UniProtKB">
        <authorList>
            <consortium name="Ensembl"/>
        </authorList>
    </citation>
    <scope>IDENTIFICATION</scope>
</reference>
<dbReference type="InterPro" id="IPR023277">
    <property type="entry name" value="Aquaporin_8"/>
</dbReference>
<feature type="transmembrane region" description="Helical" evidence="23">
    <location>
        <begin position="440"/>
        <end position="461"/>
    </location>
</feature>
<evidence type="ECO:0000256" key="18">
    <source>
        <dbReference type="ARBA" id="ARBA00047305"/>
    </source>
</evidence>
<comment type="catalytic activity">
    <reaction evidence="17">
        <text>methylamine(out) = methylamine(in)</text>
        <dbReference type="Rhea" id="RHEA:74391"/>
        <dbReference type="ChEBI" id="CHEBI:59338"/>
    </reaction>
</comment>
<evidence type="ECO:0000256" key="15">
    <source>
        <dbReference type="ARBA" id="ARBA00023180"/>
    </source>
</evidence>
<evidence type="ECO:0000256" key="14">
    <source>
        <dbReference type="ARBA" id="ARBA00023136"/>
    </source>
</evidence>
<feature type="transmembrane region" description="Helical" evidence="23">
    <location>
        <begin position="250"/>
        <end position="269"/>
    </location>
</feature>
<keyword evidence="24" id="KW-0732">Signal</keyword>
<comment type="catalytic activity">
    <reaction evidence="16">
        <text>H2O(in) = H2O(out)</text>
        <dbReference type="Rhea" id="RHEA:29667"/>
        <dbReference type="ChEBI" id="CHEBI:15377"/>
    </reaction>
</comment>
<evidence type="ECO:0000256" key="16">
    <source>
        <dbReference type="ARBA" id="ARBA00034651"/>
    </source>
</evidence>
<evidence type="ECO:0000256" key="11">
    <source>
        <dbReference type="ARBA" id="ARBA00022989"/>
    </source>
</evidence>
<dbReference type="PRINTS" id="PR02020">
    <property type="entry name" value="AQUAPORIN8"/>
</dbReference>
<organism evidence="25 26">
    <name type="scientific">Apteryx owenii</name>
    <name type="common">Little spotted kiwi</name>
    <dbReference type="NCBI Taxonomy" id="8824"/>
    <lineage>
        <taxon>Eukaryota</taxon>
        <taxon>Metazoa</taxon>
        <taxon>Chordata</taxon>
        <taxon>Craniata</taxon>
        <taxon>Vertebrata</taxon>
        <taxon>Euteleostomi</taxon>
        <taxon>Archelosauria</taxon>
        <taxon>Archosauria</taxon>
        <taxon>Dinosauria</taxon>
        <taxon>Saurischia</taxon>
        <taxon>Theropoda</taxon>
        <taxon>Coelurosauria</taxon>
        <taxon>Aves</taxon>
        <taxon>Palaeognathae</taxon>
        <taxon>Apterygiformes</taxon>
        <taxon>Apterygidae</taxon>
        <taxon>Apteryx</taxon>
    </lineage>
</organism>
<dbReference type="InterPro" id="IPR023271">
    <property type="entry name" value="Aquaporin-like"/>
</dbReference>
<keyword evidence="9" id="KW-0999">Mitochondrion inner membrane</keyword>
<keyword evidence="26" id="KW-1185">Reference proteome</keyword>
<evidence type="ECO:0000256" key="13">
    <source>
        <dbReference type="ARBA" id="ARBA00023128"/>
    </source>
</evidence>
<evidence type="ECO:0000256" key="4">
    <source>
        <dbReference type="ARBA" id="ARBA00006175"/>
    </source>
</evidence>
<name>A0A8B9P718_APTOW</name>
<sequence>MLSLGLRLVFLQGAEPWSGIWVSNVLCAEECFSSPQICTDHFLGHRADARAPACTQRRGLLCTCYLLAAKAAARELPSKPGQLVFGKVLALLVPTAHTVKRITSSALAAIPKPKKKKKNPWKKQNLEPRNCSDKELLYSWGLAYQTLLPFFSFSFFLFFFGASYPLPLHTRQAGAFQDFSEISKLFLQVHCSLCTRARLASGAPRTKYAEAPLMATEEHGPTTLKEMQVDEVPKLQPPKPNWYERYVQPCVAELLGSALFIFIGCASVIENVEGTGRLQPALAHGLALGLSIAVLGNISGGHFNPAVSLGAWLVGALHITMLLPYWVSQLCGGVIGAALAKAATAGERYANASGGAVGSIAADGQVPAALAGEIVMTAFLVLAVCMGALNEKTRTPLAPFCIGFTVTADILAGGAVSGACMNPARAFGPALVANYWDYHWVYWVGPVIGGLIVGALVRLLLGDRKTRLLLL</sequence>
<keyword evidence="10" id="KW-0256">Endoplasmic reticulum</keyword>
<comment type="similarity">
    <text evidence="4 22">Belongs to the MIP/aquaporin (TC 1.A.8) family.</text>
</comment>
<dbReference type="FunFam" id="1.20.1080.10:FF:000015">
    <property type="entry name" value="Aquaporin 8"/>
    <property type="match status" value="1"/>
</dbReference>
<evidence type="ECO:0000256" key="7">
    <source>
        <dbReference type="ARBA" id="ARBA00022692"/>
    </source>
</evidence>
<dbReference type="GO" id="GO:0019755">
    <property type="term" value="P:one-carbon compound transport"/>
    <property type="evidence" value="ECO:0007669"/>
    <property type="project" value="UniProtKB-ARBA"/>
</dbReference>
<dbReference type="SUPFAM" id="SSF81338">
    <property type="entry name" value="Aquaporin-like"/>
    <property type="match status" value="1"/>
</dbReference>
<feature type="transmembrane region" description="Helical" evidence="23">
    <location>
        <begin position="368"/>
        <end position="390"/>
    </location>
</feature>
<dbReference type="Ensembl" id="ENSAOWT00000007224.1">
    <property type="protein sequence ID" value="ENSAOWP00000006387.1"/>
    <property type="gene ID" value="ENSAOWG00000004392.1"/>
</dbReference>
<dbReference type="Pfam" id="PF00230">
    <property type="entry name" value="MIP"/>
    <property type="match status" value="1"/>
</dbReference>
<dbReference type="Proteomes" id="UP000694424">
    <property type="component" value="Unplaced"/>
</dbReference>
<comment type="catalytic activity">
    <reaction evidence="19">
        <text>formamide(out) = formamide(in)</text>
        <dbReference type="Rhea" id="RHEA:74387"/>
        <dbReference type="ChEBI" id="CHEBI:16397"/>
    </reaction>
</comment>
<feature type="signal peptide" evidence="24">
    <location>
        <begin position="1"/>
        <end position="16"/>
    </location>
</feature>
<dbReference type="GO" id="GO:0005743">
    <property type="term" value="C:mitochondrial inner membrane"/>
    <property type="evidence" value="ECO:0007669"/>
    <property type="project" value="UniProtKB-SubCell"/>
</dbReference>
<dbReference type="PANTHER" id="PTHR45665">
    <property type="entry name" value="AQUAPORIN-8"/>
    <property type="match status" value="1"/>
</dbReference>
<evidence type="ECO:0000256" key="2">
    <source>
        <dbReference type="ARBA" id="ARBA00004448"/>
    </source>
</evidence>
<dbReference type="GO" id="GO:0016323">
    <property type="term" value="C:basolateral plasma membrane"/>
    <property type="evidence" value="ECO:0007669"/>
    <property type="project" value="UniProtKB-SubCell"/>
</dbReference>
<evidence type="ECO:0000256" key="21">
    <source>
        <dbReference type="ARBA" id="ARBA00074374"/>
    </source>
</evidence>
<evidence type="ECO:0000256" key="10">
    <source>
        <dbReference type="ARBA" id="ARBA00022824"/>
    </source>
</evidence>
<evidence type="ECO:0000256" key="24">
    <source>
        <dbReference type="SAM" id="SignalP"/>
    </source>
</evidence>